<dbReference type="PANTHER" id="PTHR47027:SF20">
    <property type="entry name" value="REVERSE TRANSCRIPTASE-LIKE PROTEIN WITH RNA-DIRECTED DNA POLYMERASE DOMAIN"/>
    <property type="match status" value="1"/>
</dbReference>
<keyword evidence="4" id="KW-1185">Reference proteome</keyword>
<gene>
    <name evidence="3" type="ORF">NP493_244g03040</name>
</gene>
<dbReference type="InterPro" id="IPR043502">
    <property type="entry name" value="DNA/RNA_pol_sf"/>
</dbReference>
<evidence type="ECO:0000256" key="1">
    <source>
        <dbReference type="SAM" id="SignalP"/>
    </source>
</evidence>
<comment type="caution">
    <text evidence="3">The sequence shown here is derived from an EMBL/GenBank/DDBJ whole genome shotgun (WGS) entry which is preliminary data.</text>
</comment>
<proteinExistence type="predicted"/>
<reference evidence="3" key="1">
    <citation type="journal article" date="2023" name="Mol. Biol. Evol.">
        <title>Third-Generation Sequencing Reveals the Adaptive Role of the Epigenome in Three Deep-Sea Polychaetes.</title>
        <authorList>
            <person name="Perez M."/>
            <person name="Aroh O."/>
            <person name="Sun Y."/>
            <person name="Lan Y."/>
            <person name="Juniper S.K."/>
            <person name="Young C.R."/>
            <person name="Angers B."/>
            <person name="Qian P.Y."/>
        </authorList>
    </citation>
    <scope>NUCLEOTIDE SEQUENCE</scope>
    <source>
        <strain evidence="3">R07B-5</strain>
    </source>
</reference>
<protein>
    <recommendedName>
        <fullName evidence="2">Reverse transcriptase domain-containing protein</fullName>
    </recommendedName>
</protein>
<keyword evidence="1" id="KW-0732">Signal</keyword>
<feature type="signal peptide" evidence="1">
    <location>
        <begin position="1"/>
        <end position="22"/>
    </location>
</feature>
<dbReference type="AlphaFoldDB" id="A0AAD9UD82"/>
<accession>A0AAD9UD82</accession>
<dbReference type="PANTHER" id="PTHR47027">
    <property type="entry name" value="REVERSE TRANSCRIPTASE DOMAIN-CONTAINING PROTEIN"/>
    <property type="match status" value="1"/>
</dbReference>
<feature type="domain" description="Reverse transcriptase" evidence="2">
    <location>
        <begin position="46"/>
        <end position="337"/>
    </location>
</feature>
<evidence type="ECO:0000313" key="4">
    <source>
        <dbReference type="Proteomes" id="UP001209878"/>
    </source>
</evidence>
<dbReference type="SUPFAM" id="SSF56672">
    <property type="entry name" value="DNA/RNA polymerases"/>
    <property type="match status" value="1"/>
</dbReference>
<dbReference type="CDD" id="cd01650">
    <property type="entry name" value="RT_nLTR_like"/>
    <property type="match status" value="1"/>
</dbReference>
<organism evidence="3 4">
    <name type="scientific">Ridgeia piscesae</name>
    <name type="common">Tubeworm</name>
    <dbReference type="NCBI Taxonomy" id="27915"/>
    <lineage>
        <taxon>Eukaryota</taxon>
        <taxon>Metazoa</taxon>
        <taxon>Spiralia</taxon>
        <taxon>Lophotrochozoa</taxon>
        <taxon>Annelida</taxon>
        <taxon>Polychaeta</taxon>
        <taxon>Sedentaria</taxon>
        <taxon>Canalipalpata</taxon>
        <taxon>Sabellida</taxon>
        <taxon>Siboglinidae</taxon>
        <taxon>Ridgeia</taxon>
    </lineage>
</organism>
<dbReference type="InterPro" id="IPR000477">
    <property type="entry name" value="RT_dom"/>
</dbReference>
<feature type="chain" id="PRO_5041951981" description="Reverse transcriptase domain-containing protein" evidence="1">
    <location>
        <begin position="23"/>
        <end position="337"/>
    </location>
</feature>
<evidence type="ECO:0000313" key="3">
    <source>
        <dbReference type="EMBL" id="KAK2185177.1"/>
    </source>
</evidence>
<name>A0AAD9UD82_RIDPI</name>
<dbReference type="PROSITE" id="PS50878">
    <property type="entry name" value="RT_POL"/>
    <property type="match status" value="1"/>
</dbReference>
<dbReference type="EMBL" id="JAODUO010000243">
    <property type="protein sequence ID" value="KAK2185177.1"/>
    <property type="molecule type" value="Genomic_DNA"/>
</dbReference>
<sequence length="337" mass="38012">MCGVHYAHCLCVLGVRVHCVSAHAYKQDKLLTLRLLYDHCSRLITNAWEVGSVPQAWKDASIVTIDKKGDRTDCRNYRGISLLSIAGKIFARILLNRISTHITPEVVPETQCGFRGNWTTVDMIFCLRQLQEKCNEQDRPLVFVDFNKAFDTVGRTRLWQLLRKYGCPEKFTTMIEALHTGMMANVSVGGEVSESFGVTNGVKQGCVLPPHALLHLPISNADEAFRDMGDGIYIQSRQNADLFNVAHFRVKTKTTRILMRELLFADDSALVAHSAEEMQKIVNAFSDASKKFGLKINIKKTEVLYQPNSTRTREEDIMVDGNKLNSVLEFTYFGSTI</sequence>
<dbReference type="Pfam" id="PF00078">
    <property type="entry name" value="RVT_1"/>
    <property type="match status" value="1"/>
</dbReference>
<dbReference type="Proteomes" id="UP001209878">
    <property type="component" value="Unassembled WGS sequence"/>
</dbReference>
<evidence type="ECO:0000259" key="2">
    <source>
        <dbReference type="PROSITE" id="PS50878"/>
    </source>
</evidence>